<dbReference type="Proteomes" id="UP001141552">
    <property type="component" value="Unassembled WGS sequence"/>
</dbReference>
<proteinExistence type="predicted"/>
<keyword evidence="2" id="KW-1185">Reference proteome</keyword>
<evidence type="ECO:0000313" key="1">
    <source>
        <dbReference type="EMBL" id="KAJ4842254.1"/>
    </source>
</evidence>
<organism evidence="1 2">
    <name type="scientific">Turnera subulata</name>
    <dbReference type="NCBI Taxonomy" id="218843"/>
    <lineage>
        <taxon>Eukaryota</taxon>
        <taxon>Viridiplantae</taxon>
        <taxon>Streptophyta</taxon>
        <taxon>Embryophyta</taxon>
        <taxon>Tracheophyta</taxon>
        <taxon>Spermatophyta</taxon>
        <taxon>Magnoliopsida</taxon>
        <taxon>eudicotyledons</taxon>
        <taxon>Gunneridae</taxon>
        <taxon>Pentapetalae</taxon>
        <taxon>rosids</taxon>
        <taxon>fabids</taxon>
        <taxon>Malpighiales</taxon>
        <taxon>Passifloraceae</taxon>
        <taxon>Turnera</taxon>
    </lineage>
</organism>
<dbReference type="AlphaFoldDB" id="A0A9Q0G2A2"/>
<gene>
    <name evidence="1" type="ORF">Tsubulata_032808</name>
</gene>
<reference evidence="1" key="2">
    <citation type="journal article" date="2023" name="Plants (Basel)">
        <title>Annotation of the Turnera subulata (Passifloraceae) Draft Genome Reveals the S-Locus Evolved after the Divergence of Turneroideae from Passifloroideae in a Stepwise Manner.</title>
        <authorList>
            <person name="Henning P.M."/>
            <person name="Roalson E.H."/>
            <person name="Mir W."/>
            <person name="McCubbin A.G."/>
            <person name="Shore J.S."/>
        </authorList>
    </citation>
    <scope>NUCLEOTIDE SEQUENCE</scope>
    <source>
        <strain evidence="1">F60SS</strain>
    </source>
</reference>
<reference evidence="1" key="1">
    <citation type="submission" date="2022-02" db="EMBL/GenBank/DDBJ databases">
        <authorList>
            <person name="Henning P.M."/>
            <person name="McCubbin A.G."/>
            <person name="Shore J.S."/>
        </authorList>
    </citation>
    <scope>NUCLEOTIDE SEQUENCE</scope>
    <source>
        <strain evidence="1">F60SS</strain>
        <tissue evidence="1">Leaves</tissue>
    </source>
</reference>
<feature type="non-terminal residue" evidence="1">
    <location>
        <position position="63"/>
    </location>
</feature>
<sequence length="63" mass="7522">MHNHLCWCIISDYCCYNIGISRLNRIPSSKEYQVRLHIRHSTRDSRDGWSWSYIGSIVFYGLL</sequence>
<protein>
    <submittedName>
        <fullName evidence="1">Uncharacterized protein</fullName>
    </submittedName>
</protein>
<name>A0A9Q0G2A2_9ROSI</name>
<comment type="caution">
    <text evidence="1">The sequence shown here is derived from an EMBL/GenBank/DDBJ whole genome shotgun (WGS) entry which is preliminary data.</text>
</comment>
<accession>A0A9Q0G2A2</accession>
<dbReference type="EMBL" id="JAKUCV010002538">
    <property type="protein sequence ID" value="KAJ4842254.1"/>
    <property type="molecule type" value="Genomic_DNA"/>
</dbReference>
<evidence type="ECO:0000313" key="2">
    <source>
        <dbReference type="Proteomes" id="UP001141552"/>
    </source>
</evidence>